<accession>A0A915Z4F0</accession>
<organism evidence="2 3">
    <name type="scientific">Rhizophagus irregularis</name>
    <dbReference type="NCBI Taxonomy" id="588596"/>
    <lineage>
        <taxon>Eukaryota</taxon>
        <taxon>Fungi</taxon>
        <taxon>Fungi incertae sedis</taxon>
        <taxon>Mucoromycota</taxon>
        <taxon>Glomeromycotina</taxon>
        <taxon>Glomeromycetes</taxon>
        <taxon>Glomerales</taxon>
        <taxon>Glomeraceae</taxon>
        <taxon>Rhizophagus</taxon>
    </lineage>
</organism>
<dbReference type="Proteomes" id="UP000684084">
    <property type="component" value="Unassembled WGS sequence"/>
</dbReference>
<feature type="compositionally biased region" description="Acidic residues" evidence="1">
    <location>
        <begin position="30"/>
        <end position="45"/>
    </location>
</feature>
<feature type="region of interest" description="Disordered" evidence="1">
    <location>
        <begin position="1"/>
        <end position="50"/>
    </location>
</feature>
<evidence type="ECO:0000313" key="3">
    <source>
        <dbReference type="Proteomes" id="UP000684084"/>
    </source>
</evidence>
<dbReference type="EMBL" id="CAGKOT010000015">
    <property type="protein sequence ID" value="CAB5360669.1"/>
    <property type="molecule type" value="Genomic_DNA"/>
</dbReference>
<proteinExistence type="predicted"/>
<dbReference type="AlphaFoldDB" id="A0A915Z4F0"/>
<evidence type="ECO:0000313" key="2">
    <source>
        <dbReference type="EMBL" id="CAB5360669.1"/>
    </source>
</evidence>
<name>A0A915Z4F0_9GLOM</name>
<reference evidence="2" key="1">
    <citation type="submission" date="2020-05" db="EMBL/GenBank/DDBJ databases">
        <authorList>
            <person name="Rincon C."/>
            <person name="Sanders R I."/>
            <person name="Robbins C."/>
            <person name="Chaturvedi A."/>
        </authorList>
    </citation>
    <scope>NUCLEOTIDE SEQUENCE</scope>
    <source>
        <strain evidence="2">CHB12</strain>
    </source>
</reference>
<evidence type="ECO:0000256" key="1">
    <source>
        <dbReference type="SAM" id="MobiDB-lite"/>
    </source>
</evidence>
<gene>
    <name evidence="2" type="ORF">CHRIB12_LOCUS8346</name>
</gene>
<comment type="caution">
    <text evidence="2">The sequence shown here is derived from an EMBL/GenBank/DDBJ whole genome shotgun (WGS) entry which is preliminary data.</text>
</comment>
<sequence length="76" mass="8455">MLANKKFFCESHDGQSPITYNKYGDKGSTDADDNDSDSEDPDDDNPGIIPDKAFMDLKLKKIPIPEITSVNHTCYS</sequence>
<protein>
    <submittedName>
        <fullName evidence="2">Uncharacterized protein</fullName>
    </submittedName>
</protein>